<feature type="transmembrane region" description="Helical" evidence="6">
    <location>
        <begin position="6"/>
        <end position="29"/>
    </location>
</feature>
<protein>
    <recommendedName>
        <fullName evidence="7">Type II secretion system protein GspF domain-containing protein</fullName>
    </recommendedName>
</protein>
<evidence type="ECO:0000256" key="6">
    <source>
        <dbReference type="SAM" id="Phobius"/>
    </source>
</evidence>
<evidence type="ECO:0000256" key="2">
    <source>
        <dbReference type="ARBA" id="ARBA00022475"/>
    </source>
</evidence>
<sequence>MTAALGWAAPYGAALWLAGCLGCAAVWALPSTAELRLRSLTAPRGPRPTVHSLWTVLRRRLADRPGRIRRRRLSGCVDVCRAVVAELRCGSAPATALAAAVQGADPLLAAELADVAALAEAGHDPVPALHAASRLPGASGLAGLAVCWQVAAYSGTGLAAVVERLAEGLAQEDALRRELDAQLAGPRTTAVLLAGLPVVGLLMAGALGASPLLFLLTTPVGLGCLVSGTALNAAGLWWTRRMVQRASRTVRT</sequence>
<keyword evidence="2" id="KW-1003">Cell membrane</keyword>
<keyword evidence="5 6" id="KW-0472">Membrane</keyword>
<evidence type="ECO:0000259" key="7">
    <source>
        <dbReference type="Pfam" id="PF00482"/>
    </source>
</evidence>
<organism evidence="8 9">
    <name type="scientific">Thermobifida alba</name>
    <name type="common">Thermomonospora alba</name>
    <dbReference type="NCBI Taxonomy" id="53522"/>
    <lineage>
        <taxon>Bacteria</taxon>
        <taxon>Bacillati</taxon>
        <taxon>Actinomycetota</taxon>
        <taxon>Actinomycetes</taxon>
        <taxon>Streptosporangiales</taxon>
        <taxon>Nocardiopsidaceae</taxon>
        <taxon>Thermobifida</taxon>
    </lineage>
</organism>
<keyword evidence="9" id="KW-1185">Reference proteome</keyword>
<keyword evidence="4 6" id="KW-1133">Transmembrane helix</keyword>
<dbReference type="Pfam" id="PF00482">
    <property type="entry name" value="T2SSF"/>
    <property type="match status" value="1"/>
</dbReference>
<feature type="transmembrane region" description="Helical" evidence="6">
    <location>
        <begin position="190"/>
        <end position="214"/>
    </location>
</feature>
<feature type="transmembrane region" description="Helical" evidence="6">
    <location>
        <begin position="220"/>
        <end position="238"/>
    </location>
</feature>
<evidence type="ECO:0000256" key="4">
    <source>
        <dbReference type="ARBA" id="ARBA00022989"/>
    </source>
</evidence>
<dbReference type="Proteomes" id="UP000832041">
    <property type="component" value="Chromosome"/>
</dbReference>
<evidence type="ECO:0000256" key="5">
    <source>
        <dbReference type="ARBA" id="ARBA00023136"/>
    </source>
</evidence>
<evidence type="ECO:0000256" key="1">
    <source>
        <dbReference type="ARBA" id="ARBA00004651"/>
    </source>
</evidence>
<dbReference type="EMBL" id="CP051627">
    <property type="protein sequence ID" value="UPT22625.1"/>
    <property type="molecule type" value="Genomic_DNA"/>
</dbReference>
<dbReference type="InterPro" id="IPR018076">
    <property type="entry name" value="T2SS_GspF_dom"/>
</dbReference>
<name>A0ABY4L880_THEAE</name>
<dbReference type="RefSeq" id="WP_248591129.1">
    <property type="nucleotide sequence ID" value="NZ_BAABEB010000011.1"/>
</dbReference>
<feature type="domain" description="Type II secretion system protein GspF" evidence="7">
    <location>
        <begin position="80"/>
        <end position="203"/>
    </location>
</feature>
<comment type="subcellular location">
    <subcellularLocation>
        <location evidence="1">Cell membrane</location>
        <topology evidence="1">Multi-pass membrane protein</topology>
    </subcellularLocation>
</comment>
<keyword evidence="3 6" id="KW-0812">Transmembrane</keyword>
<dbReference type="PANTHER" id="PTHR35007:SF4">
    <property type="entry name" value="CONSERVED TRANSMEMBRANE PROTEIN-RELATED"/>
    <property type="match status" value="1"/>
</dbReference>
<accession>A0ABY4L880</accession>
<gene>
    <name evidence="8" type="ORF">FOF52_18110</name>
</gene>
<proteinExistence type="predicted"/>
<evidence type="ECO:0000256" key="3">
    <source>
        <dbReference type="ARBA" id="ARBA00022692"/>
    </source>
</evidence>
<evidence type="ECO:0000313" key="8">
    <source>
        <dbReference type="EMBL" id="UPT22625.1"/>
    </source>
</evidence>
<reference evidence="8 9" key="1">
    <citation type="submission" date="2020-04" db="EMBL/GenBank/DDBJ databases">
        <title>Thermobifida alba genome sequencing and assembly.</title>
        <authorList>
            <person name="Luzics S."/>
            <person name="Horvath B."/>
            <person name="Nagy I."/>
            <person name="Toth A."/>
            <person name="Nagy I."/>
            <person name="Kukolya J."/>
        </authorList>
    </citation>
    <scope>NUCLEOTIDE SEQUENCE [LARGE SCALE GENOMIC DNA]</scope>
    <source>
        <strain evidence="8 9">DSM 43795</strain>
    </source>
</reference>
<evidence type="ECO:0000313" key="9">
    <source>
        <dbReference type="Proteomes" id="UP000832041"/>
    </source>
</evidence>
<dbReference type="PANTHER" id="PTHR35007">
    <property type="entry name" value="INTEGRAL MEMBRANE PROTEIN-RELATED"/>
    <property type="match status" value="1"/>
</dbReference>